<evidence type="ECO:0000256" key="5">
    <source>
        <dbReference type="ARBA" id="ARBA00023015"/>
    </source>
</evidence>
<proteinExistence type="inferred from homology"/>
<dbReference type="PANTHER" id="PTHR46577">
    <property type="entry name" value="HTH-TYPE TRANSCRIPTIONAL REGULATORY PROTEIN GABR"/>
    <property type="match status" value="1"/>
</dbReference>
<keyword evidence="7" id="KW-0804">Transcription</keyword>
<dbReference type="GO" id="GO:0003700">
    <property type="term" value="F:DNA-binding transcription factor activity"/>
    <property type="evidence" value="ECO:0007669"/>
    <property type="project" value="InterPro"/>
</dbReference>
<dbReference type="InterPro" id="IPR015424">
    <property type="entry name" value="PyrdxlP-dep_Trfase"/>
</dbReference>
<keyword evidence="6" id="KW-0238">DNA-binding</keyword>
<keyword evidence="3" id="KW-0808">Transferase</keyword>
<dbReference type="GO" id="GO:0008483">
    <property type="term" value="F:transaminase activity"/>
    <property type="evidence" value="ECO:0007669"/>
    <property type="project" value="UniProtKB-KW"/>
</dbReference>
<evidence type="ECO:0000256" key="4">
    <source>
        <dbReference type="ARBA" id="ARBA00022898"/>
    </source>
</evidence>
<keyword evidence="3" id="KW-0032">Aminotransferase</keyword>
<dbReference type="PANTHER" id="PTHR46577:SF1">
    <property type="entry name" value="HTH-TYPE TRANSCRIPTIONAL REGULATORY PROTEIN GABR"/>
    <property type="match status" value="1"/>
</dbReference>
<dbReference type="InterPro" id="IPR015421">
    <property type="entry name" value="PyrdxlP-dep_Trfase_major"/>
</dbReference>
<dbReference type="SMART" id="SM00345">
    <property type="entry name" value="HTH_GNTR"/>
    <property type="match status" value="1"/>
</dbReference>
<keyword evidence="4" id="KW-0663">Pyridoxal phosphate</keyword>
<dbReference type="Proteomes" id="UP000094784">
    <property type="component" value="Unassembled WGS sequence"/>
</dbReference>
<dbReference type="Pfam" id="PF00155">
    <property type="entry name" value="Aminotran_1_2"/>
    <property type="match status" value="1"/>
</dbReference>
<dbReference type="InterPro" id="IPR051446">
    <property type="entry name" value="HTH_trans_reg/aminotransferase"/>
</dbReference>
<reference evidence="9 10" key="1">
    <citation type="submission" date="2016-09" db="EMBL/GenBank/DDBJ databases">
        <title>Draft genome sequence of the soil isolate, Lysinibacillus fusiformis M5, a potential hypoxanthine producer.</title>
        <authorList>
            <person name="Gallegos-Monterrosa R."/>
            <person name="Maroti G."/>
            <person name="Balint B."/>
            <person name="Kovacs A.T."/>
        </authorList>
    </citation>
    <scope>NUCLEOTIDE SEQUENCE [LARGE SCALE GENOMIC DNA]</scope>
    <source>
        <strain evidence="9 10">M5</strain>
    </source>
</reference>
<comment type="similarity">
    <text evidence="2">In the C-terminal section; belongs to the class-I pyridoxal-phosphate-dependent aminotransferase family.</text>
</comment>
<dbReference type="SUPFAM" id="SSF46785">
    <property type="entry name" value="Winged helix' DNA-binding domain"/>
    <property type="match status" value="1"/>
</dbReference>
<dbReference type="EMBL" id="MECQ01000001">
    <property type="protein sequence ID" value="ODV56142.1"/>
    <property type="molecule type" value="Genomic_DNA"/>
</dbReference>
<name>A0A1E4R6P6_9BACI</name>
<dbReference type="PROSITE" id="PS50949">
    <property type="entry name" value="HTH_GNTR"/>
    <property type="match status" value="1"/>
</dbReference>
<comment type="caution">
    <text evidence="9">The sequence shown here is derived from an EMBL/GenBank/DDBJ whole genome shotgun (WGS) entry which is preliminary data.</text>
</comment>
<dbReference type="RefSeq" id="WP_069481156.1">
    <property type="nucleotide sequence ID" value="NZ_KV766182.1"/>
</dbReference>
<dbReference type="Pfam" id="PF00392">
    <property type="entry name" value="GntR"/>
    <property type="match status" value="1"/>
</dbReference>
<dbReference type="OrthoDB" id="9808770at2"/>
<gene>
    <name evidence="9" type="ORF">BG258_09640</name>
</gene>
<evidence type="ECO:0000313" key="9">
    <source>
        <dbReference type="EMBL" id="ODV56142.1"/>
    </source>
</evidence>
<evidence type="ECO:0000256" key="2">
    <source>
        <dbReference type="ARBA" id="ARBA00005384"/>
    </source>
</evidence>
<feature type="domain" description="HTH gntR-type" evidence="8">
    <location>
        <begin position="12"/>
        <end position="80"/>
    </location>
</feature>
<dbReference type="InterPro" id="IPR004839">
    <property type="entry name" value="Aminotransferase_I/II_large"/>
</dbReference>
<dbReference type="Gene3D" id="1.10.10.10">
    <property type="entry name" value="Winged helix-like DNA-binding domain superfamily/Winged helix DNA-binding domain"/>
    <property type="match status" value="1"/>
</dbReference>
<keyword evidence="5" id="KW-0805">Transcription regulation</keyword>
<dbReference type="CDD" id="cd00609">
    <property type="entry name" value="AAT_like"/>
    <property type="match status" value="1"/>
</dbReference>
<sequence length="469" mass="54275">MIEITPILNNEEPLYFQLYTYLKAEIQNGNIVAKTKLPSQRSLANHLNISRNTVDTAYQQLLAEGYVVSKERQGLYVVELEKHYFQNSGLESAERMPQKFNQVKDSSAIKLDFKYGDINVKDFPYKIWRKLSMHSLHEEQSHLFMYGDAQGELELRQCIATYLYEARGVKCSADQIVIGAGLQYLLGVLCNIIGRNELYGMEDPGYHRVRYLFKDHQIKMKPIPLDEKGISITHLRNSQIKAIYVTPSHQFPIGNVMPISRRLELLEWAKEENAYIIEDDYDGEFRYAGKPIPALQGLDSFDHVIYMGTFSKSLIPSIKISYMVLPKNLMNVYCKNSYYVQTVSRLHQYTLQLFMKSGHWERHLNKSRNSYKKKYEALIKAIHQLFGDKVKIYGDSGGLHLLLEPHNNMTEEELIEKAKIEGVKVYPTSIFYANPSEELSAKVMIGFANLDEEEIYQGIELLNKAWYLC</sequence>
<comment type="cofactor">
    <cofactor evidence="1">
        <name>pyridoxal 5'-phosphate</name>
        <dbReference type="ChEBI" id="CHEBI:597326"/>
    </cofactor>
</comment>
<protein>
    <submittedName>
        <fullName evidence="9">GntR family transcriptional regulator</fullName>
    </submittedName>
</protein>
<evidence type="ECO:0000259" key="8">
    <source>
        <dbReference type="PROSITE" id="PS50949"/>
    </source>
</evidence>
<accession>A0A1E4R6P6</accession>
<dbReference type="Gene3D" id="3.40.640.10">
    <property type="entry name" value="Type I PLP-dependent aspartate aminotransferase-like (Major domain)"/>
    <property type="match status" value="1"/>
</dbReference>
<organism evidence="9 10">
    <name type="scientific">Lysinibacillus fusiformis</name>
    <dbReference type="NCBI Taxonomy" id="28031"/>
    <lineage>
        <taxon>Bacteria</taxon>
        <taxon>Bacillati</taxon>
        <taxon>Bacillota</taxon>
        <taxon>Bacilli</taxon>
        <taxon>Bacillales</taxon>
        <taxon>Bacillaceae</taxon>
        <taxon>Lysinibacillus</taxon>
    </lineage>
</organism>
<dbReference type="InterPro" id="IPR036390">
    <property type="entry name" value="WH_DNA-bd_sf"/>
</dbReference>
<dbReference type="SUPFAM" id="SSF53383">
    <property type="entry name" value="PLP-dependent transferases"/>
    <property type="match status" value="1"/>
</dbReference>
<dbReference type="GO" id="GO:0003677">
    <property type="term" value="F:DNA binding"/>
    <property type="evidence" value="ECO:0007669"/>
    <property type="project" value="UniProtKB-KW"/>
</dbReference>
<evidence type="ECO:0000313" key="10">
    <source>
        <dbReference type="Proteomes" id="UP000094784"/>
    </source>
</evidence>
<evidence type="ECO:0000256" key="3">
    <source>
        <dbReference type="ARBA" id="ARBA00022576"/>
    </source>
</evidence>
<dbReference type="CDD" id="cd07377">
    <property type="entry name" value="WHTH_GntR"/>
    <property type="match status" value="1"/>
</dbReference>
<dbReference type="InterPro" id="IPR000524">
    <property type="entry name" value="Tscrpt_reg_HTH_GntR"/>
</dbReference>
<evidence type="ECO:0000256" key="7">
    <source>
        <dbReference type="ARBA" id="ARBA00023163"/>
    </source>
</evidence>
<evidence type="ECO:0000256" key="1">
    <source>
        <dbReference type="ARBA" id="ARBA00001933"/>
    </source>
</evidence>
<evidence type="ECO:0000256" key="6">
    <source>
        <dbReference type="ARBA" id="ARBA00023125"/>
    </source>
</evidence>
<dbReference type="AlphaFoldDB" id="A0A1E4R6P6"/>
<dbReference type="InterPro" id="IPR036388">
    <property type="entry name" value="WH-like_DNA-bd_sf"/>
</dbReference>
<dbReference type="PRINTS" id="PR00035">
    <property type="entry name" value="HTHGNTR"/>
</dbReference>
<dbReference type="GO" id="GO:0030170">
    <property type="term" value="F:pyridoxal phosphate binding"/>
    <property type="evidence" value="ECO:0007669"/>
    <property type="project" value="InterPro"/>
</dbReference>